<dbReference type="STRING" id="282301.A0A267DZD3"/>
<evidence type="ECO:0000256" key="6">
    <source>
        <dbReference type="ARBA" id="ARBA00022989"/>
    </source>
</evidence>
<dbReference type="OrthoDB" id="8121437at2759"/>
<dbReference type="InterPro" id="IPR026096">
    <property type="entry name" value="R-trans_p"/>
</dbReference>
<comment type="caution">
    <text evidence="9">The sequence shown here is derived from an EMBL/GenBank/DDBJ whole genome shotgun (WGS) entry which is preliminary data.</text>
</comment>
<keyword evidence="5" id="KW-0862">Zinc</keyword>
<evidence type="ECO:0000256" key="2">
    <source>
        <dbReference type="ARBA" id="ARBA00022692"/>
    </source>
</evidence>
<protein>
    <recommendedName>
        <fullName evidence="8">3CxxC-type domain-containing protein</fullName>
    </recommendedName>
</protein>
<keyword evidence="6" id="KW-1133">Transmembrane helix</keyword>
<dbReference type="GO" id="GO:0016020">
    <property type="term" value="C:membrane"/>
    <property type="evidence" value="ECO:0007669"/>
    <property type="project" value="UniProtKB-SubCell"/>
</dbReference>
<dbReference type="GO" id="GO:0008270">
    <property type="term" value="F:zinc ion binding"/>
    <property type="evidence" value="ECO:0007669"/>
    <property type="project" value="UniProtKB-KW"/>
</dbReference>
<dbReference type="PANTHER" id="PTHR14402">
    <property type="entry name" value="RECEPTOR TRANSPORTING PROTEIN"/>
    <property type="match status" value="1"/>
</dbReference>
<evidence type="ECO:0000259" key="8">
    <source>
        <dbReference type="SMART" id="SM01328"/>
    </source>
</evidence>
<dbReference type="PANTHER" id="PTHR14402:SF10">
    <property type="entry name" value="3CXXC-TYPE DOMAIN-CONTAINING PROTEIN"/>
    <property type="match status" value="1"/>
</dbReference>
<evidence type="ECO:0000256" key="7">
    <source>
        <dbReference type="ARBA" id="ARBA00023136"/>
    </source>
</evidence>
<dbReference type="GO" id="GO:0031849">
    <property type="term" value="F:olfactory receptor binding"/>
    <property type="evidence" value="ECO:0007669"/>
    <property type="project" value="TreeGrafter"/>
</dbReference>
<dbReference type="AlphaFoldDB" id="A0A267DZD3"/>
<reference evidence="9 10" key="1">
    <citation type="submission" date="2017-06" db="EMBL/GenBank/DDBJ databases">
        <title>A platform for efficient transgenesis in Macrostomum lignano, a flatworm model organism for stem cell research.</title>
        <authorList>
            <person name="Berezikov E."/>
        </authorList>
    </citation>
    <scope>NUCLEOTIDE SEQUENCE [LARGE SCALE GENOMIC DNA]</scope>
    <source>
        <strain evidence="9">DV1</strain>
        <tissue evidence="9">Whole organism</tissue>
    </source>
</reference>
<evidence type="ECO:0000256" key="5">
    <source>
        <dbReference type="ARBA" id="ARBA00022833"/>
    </source>
</evidence>
<dbReference type="SMART" id="SM01328">
    <property type="entry name" value="zf-3CxxC"/>
    <property type="match status" value="1"/>
</dbReference>
<dbReference type="Pfam" id="PF13695">
    <property type="entry name" value="Zn_ribbon_3CxxC"/>
    <property type="match status" value="1"/>
</dbReference>
<gene>
    <name evidence="9" type="ORF">BOX15_Mlig008616g3</name>
</gene>
<name>A0A267DZD3_9PLAT</name>
<proteinExistence type="predicted"/>
<accession>A0A267DZD3</accession>
<sequence length="384" mass="43631">MHAVRNALATSPMLTHSILYLSHICICDNCSIKLLINPLICSIPPHQPASWYQRQQQQQQPLPPDLAVYYHQAGYCQGATQLSPPQQQQQQFANRPYDLGYESDTKEQQQQQHLLQQQQNPPYLYPHPGQQPQAHLLPPAGVAGVVAAPPPSTPLTKPAVVSPGGSTCDSARAESPADAQLAEVASDLEGFSLAAGGHRPVDMALSQTMEVVWHQRFDHFFSRFPRDTWHLTPVFDQPDLHNTGIAKAHWRYFKDQAKVRFICTSCQKAWTSMGGQVIFWIYRDPTRNAGYVSFKLYGQKCSDCCPEYYEHAIWYQEEVEKVVENLFQHVGQLYYGYQPQRRRVDRRAGQPRKEHSTATCQACQENVCRMGQVLRKKMRTELAA</sequence>
<evidence type="ECO:0000256" key="3">
    <source>
        <dbReference type="ARBA" id="ARBA00022723"/>
    </source>
</evidence>
<dbReference type="EMBL" id="NIVC01003015">
    <property type="protein sequence ID" value="PAA53842.1"/>
    <property type="molecule type" value="Genomic_DNA"/>
</dbReference>
<dbReference type="GO" id="GO:0006612">
    <property type="term" value="P:protein targeting to membrane"/>
    <property type="evidence" value="ECO:0007669"/>
    <property type="project" value="TreeGrafter"/>
</dbReference>
<evidence type="ECO:0000313" key="10">
    <source>
        <dbReference type="Proteomes" id="UP000215902"/>
    </source>
</evidence>
<feature type="domain" description="3CxxC-type" evidence="8">
    <location>
        <begin position="256"/>
        <end position="366"/>
    </location>
</feature>
<dbReference type="InterPro" id="IPR027377">
    <property type="entry name" value="ZAR1/RTP1-5-like_Znf-3CxxC"/>
</dbReference>
<keyword evidence="2" id="KW-0812">Transmembrane</keyword>
<keyword evidence="10" id="KW-1185">Reference proteome</keyword>
<evidence type="ECO:0000256" key="1">
    <source>
        <dbReference type="ARBA" id="ARBA00004167"/>
    </source>
</evidence>
<dbReference type="Proteomes" id="UP000215902">
    <property type="component" value="Unassembled WGS sequence"/>
</dbReference>
<evidence type="ECO:0000313" key="9">
    <source>
        <dbReference type="EMBL" id="PAA53842.1"/>
    </source>
</evidence>
<evidence type="ECO:0000256" key="4">
    <source>
        <dbReference type="ARBA" id="ARBA00022771"/>
    </source>
</evidence>
<organism evidence="9 10">
    <name type="scientific">Macrostomum lignano</name>
    <dbReference type="NCBI Taxonomy" id="282301"/>
    <lineage>
        <taxon>Eukaryota</taxon>
        <taxon>Metazoa</taxon>
        <taxon>Spiralia</taxon>
        <taxon>Lophotrochozoa</taxon>
        <taxon>Platyhelminthes</taxon>
        <taxon>Rhabditophora</taxon>
        <taxon>Macrostomorpha</taxon>
        <taxon>Macrostomida</taxon>
        <taxon>Macrostomidae</taxon>
        <taxon>Macrostomum</taxon>
    </lineage>
</organism>
<keyword evidence="3" id="KW-0479">Metal-binding</keyword>
<keyword evidence="7" id="KW-0472">Membrane</keyword>
<comment type="subcellular location">
    <subcellularLocation>
        <location evidence="1">Membrane</location>
        <topology evidence="1">Single-pass membrane protein</topology>
    </subcellularLocation>
</comment>
<dbReference type="GO" id="GO:0051205">
    <property type="term" value="P:protein insertion into membrane"/>
    <property type="evidence" value="ECO:0007669"/>
    <property type="project" value="TreeGrafter"/>
</dbReference>
<keyword evidence="4" id="KW-0863">Zinc-finger</keyword>